<dbReference type="RefSeq" id="WP_162049151.1">
    <property type="nucleotide sequence ID" value="NZ_AP019011.1"/>
</dbReference>
<dbReference type="Proteomes" id="UP000463961">
    <property type="component" value="Chromosome"/>
</dbReference>
<accession>A0A679HX23</accession>
<sequence>MDPVQRIIDETKGSIPLDSLTAIAIRNHCSAEVVASFAVRDGLQVLAASLFAALEVGESEGEKPLACVRSRLVEMYQDLPPKCQTAVLIASGARLEEISEAAESEGLISIAAMLAEAEQEGEN</sequence>
<name>A0A679HX23_9RHOO</name>
<evidence type="ECO:0000313" key="2">
    <source>
        <dbReference type="Proteomes" id="UP000463961"/>
    </source>
</evidence>
<dbReference type="EMBL" id="AP022345">
    <property type="protein sequence ID" value="BBU67883.1"/>
    <property type="molecule type" value="Genomic_DNA"/>
</dbReference>
<proteinExistence type="predicted"/>
<reference evidence="2" key="1">
    <citation type="submission" date="2020-01" db="EMBL/GenBank/DDBJ databases">
        <title>Phosphoaccumulans saitamaens gen. nov., sp. nov., a polyphosphate accumulating bacterium isolated from surface river water.</title>
        <authorList>
            <person name="Watanabe K."/>
            <person name="Suda W."/>
        </authorList>
    </citation>
    <scope>NUCLEOTIDE SEQUENCE [LARGE SCALE GENOMIC DNA]</scope>
    <source>
        <strain evidence="2">ICHIAU1</strain>
    </source>
</reference>
<dbReference type="AlphaFoldDB" id="A0A679HX23"/>
<gene>
    <name evidence="1" type="ORF">ICHIAU1_01660</name>
</gene>
<evidence type="ECO:0000313" key="1">
    <source>
        <dbReference type="EMBL" id="BBU67883.1"/>
    </source>
</evidence>
<organism evidence="1 2">
    <name type="scientific">Fluviibacter phosphoraccumulans</name>
    <dbReference type="NCBI Taxonomy" id="1751046"/>
    <lineage>
        <taxon>Bacteria</taxon>
        <taxon>Pseudomonadati</taxon>
        <taxon>Pseudomonadota</taxon>
        <taxon>Betaproteobacteria</taxon>
        <taxon>Rhodocyclales</taxon>
        <taxon>Fluviibacteraceae</taxon>
        <taxon>Fluviibacter</taxon>
    </lineage>
</organism>
<protein>
    <submittedName>
        <fullName evidence="1">Uncharacterized protein</fullName>
    </submittedName>
</protein>
<keyword evidence="2" id="KW-1185">Reference proteome</keyword>